<feature type="compositionally biased region" description="Polar residues" evidence="10">
    <location>
        <begin position="721"/>
        <end position="742"/>
    </location>
</feature>
<dbReference type="Pfam" id="PF12210">
    <property type="entry name" value="Hrs_helical"/>
    <property type="match status" value="1"/>
</dbReference>
<evidence type="ECO:0000256" key="7">
    <source>
        <dbReference type="ARBA" id="ARBA00022833"/>
    </source>
</evidence>
<feature type="region of interest" description="Disordered" evidence="10">
    <location>
        <begin position="334"/>
        <end position="407"/>
    </location>
</feature>
<feature type="region of interest" description="Disordered" evidence="10">
    <location>
        <begin position="613"/>
        <end position="749"/>
    </location>
</feature>
<dbReference type="Gene3D" id="3.30.40.10">
    <property type="entry name" value="Zinc/RING finger domain, C3HC4 (zinc finger)"/>
    <property type="match status" value="1"/>
</dbReference>
<organism evidence="13 14">
    <name type="scientific">Opisthorchis felineus</name>
    <dbReference type="NCBI Taxonomy" id="147828"/>
    <lineage>
        <taxon>Eukaryota</taxon>
        <taxon>Metazoa</taxon>
        <taxon>Spiralia</taxon>
        <taxon>Lophotrochozoa</taxon>
        <taxon>Platyhelminthes</taxon>
        <taxon>Trematoda</taxon>
        <taxon>Digenea</taxon>
        <taxon>Opisthorchiida</taxon>
        <taxon>Opisthorchiata</taxon>
        <taxon>Opisthorchiidae</taxon>
        <taxon>Opisthorchis</taxon>
    </lineage>
</organism>
<evidence type="ECO:0000259" key="11">
    <source>
        <dbReference type="PROSITE" id="PS50178"/>
    </source>
</evidence>
<dbReference type="GO" id="GO:0043130">
    <property type="term" value="F:ubiquitin binding"/>
    <property type="evidence" value="ECO:0007669"/>
    <property type="project" value="InterPro"/>
</dbReference>
<feature type="compositionally biased region" description="Polar residues" evidence="10">
    <location>
        <begin position="369"/>
        <end position="400"/>
    </location>
</feature>
<dbReference type="GO" id="GO:0032456">
    <property type="term" value="P:endocytic recycling"/>
    <property type="evidence" value="ECO:0007669"/>
    <property type="project" value="TreeGrafter"/>
</dbReference>
<feature type="region of interest" description="Disordered" evidence="10">
    <location>
        <begin position="222"/>
        <end position="310"/>
    </location>
</feature>
<dbReference type="PIRSF" id="PIRSF036956">
    <property type="entry name" value="Hrs_Vps27"/>
    <property type="match status" value="1"/>
</dbReference>
<reference evidence="13 14" key="1">
    <citation type="journal article" date="2019" name="BMC Genomics">
        <title>New insights from Opisthorchis felineus genome: update on genomics of the epidemiologically important liver flukes.</title>
        <authorList>
            <person name="Ershov N.I."/>
            <person name="Mordvinov V.A."/>
            <person name="Prokhortchouk E.B."/>
            <person name="Pakharukova M.Y."/>
            <person name="Gunbin K.V."/>
            <person name="Ustyantsev K."/>
            <person name="Genaev M.A."/>
            <person name="Blinov A.G."/>
            <person name="Mazur A."/>
            <person name="Boulygina E."/>
            <person name="Tsygankova S."/>
            <person name="Khrameeva E."/>
            <person name="Chekanov N."/>
            <person name="Fan G."/>
            <person name="Xiao A."/>
            <person name="Zhang H."/>
            <person name="Xu X."/>
            <person name="Yang H."/>
            <person name="Solovyev V."/>
            <person name="Lee S.M."/>
            <person name="Liu X."/>
            <person name="Afonnikov D.A."/>
            <person name="Skryabin K.G."/>
        </authorList>
    </citation>
    <scope>NUCLEOTIDE SEQUENCE [LARGE SCALE GENOMIC DNA]</scope>
    <source>
        <strain evidence="13">AK-0245</strain>
        <tissue evidence="13">Whole organism</tissue>
    </source>
</reference>
<dbReference type="CDD" id="cd15720">
    <property type="entry name" value="FYVE_Hrs"/>
    <property type="match status" value="1"/>
</dbReference>
<keyword evidence="3" id="KW-0963">Cytoplasm</keyword>
<dbReference type="Gene3D" id="1.20.5.1940">
    <property type="match status" value="1"/>
</dbReference>
<dbReference type="GO" id="GO:0005769">
    <property type="term" value="C:early endosome"/>
    <property type="evidence" value="ECO:0007669"/>
    <property type="project" value="TreeGrafter"/>
</dbReference>
<dbReference type="InterPro" id="IPR002014">
    <property type="entry name" value="VHS_dom"/>
</dbReference>
<dbReference type="SUPFAM" id="SSF48464">
    <property type="entry name" value="ENTH/VHS domain"/>
    <property type="match status" value="1"/>
</dbReference>
<name>A0A4V3SFK8_OPIFE</name>
<dbReference type="EMBL" id="SJOL01006321">
    <property type="protein sequence ID" value="TGZ68904.1"/>
    <property type="molecule type" value="Genomic_DNA"/>
</dbReference>
<feature type="compositionally biased region" description="Polar residues" evidence="10">
    <location>
        <begin position="701"/>
        <end position="710"/>
    </location>
</feature>
<dbReference type="InterPro" id="IPR017455">
    <property type="entry name" value="Znf_FYVE-rel"/>
</dbReference>
<evidence type="ECO:0000259" key="12">
    <source>
        <dbReference type="PROSITE" id="PS50179"/>
    </source>
</evidence>
<gene>
    <name evidence="13" type="ORF">CRM22_004015</name>
</gene>
<keyword evidence="5" id="KW-0479">Metal-binding</keyword>
<dbReference type="InterPro" id="IPR011011">
    <property type="entry name" value="Znf_FYVE_PHD"/>
</dbReference>
<evidence type="ECO:0000256" key="2">
    <source>
        <dbReference type="ARBA" id="ARBA00015450"/>
    </source>
</evidence>
<keyword evidence="14" id="KW-1185">Reference proteome</keyword>
<accession>A0A4V3SFK8</accession>
<protein>
    <recommendedName>
        <fullName evidence="2">Hepatocyte growth factor-regulated tyrosine kinase substrate</fullName>
    </recommendedName>
</protein>
<evidence type="ECO:0000256" key="10">
    <source>
        <dbReference type="SAM" id="MobiDB-lite"/>
    </source>
</evidence>
<dbReference type="InterPro" id="IPR013083">
    <property type="entry name" value="Znf_RING/FYVE/PHD"/>
</dbReference>
<feature type="domain" description="FYVE-type" evidence="11">
    <location>
        <begin position="159"/>
        <end position="219"/>
    </location>
</feature>
<feature type="domain" description="VHS" evidence="12">
    <location>
        <begin position="16"/>
        <end position="142"/>
    </location>
</feature>
<evidence type="ECO:0000256" key="9">
    <source>
        <dbReference type="SAM" id="Coils"/>
    </source>
</evidence>
<proteinExistence type="predicted"/>
<sequence>MDILKRSRLDKLVDKATNELLLEPDIESTLSICDLIRGQEVTAKSAVASVRRRLQHENPNVVLHTLFVLESMMKNCGSPVFEEVATPEFMQILSALTTCSHDVRTQVLTCIQNWAFVFKDKPEYSAIQDTYEELKNKGYTFPEFSENDAMFSVVCAPNWKEESSCHRCKVAFTTFRRRHHCRNCGNSFCAECSSERTVLPQFGIEKEVRVCDHCFEQLTRHPNQEKPVKEKKPQPNRDEQARRDQERKERELEARENEELELALALSASEAESKERERRALQRVPQKTPEPPVHTTGPAENGPLKLLPVLDTSDMDPELARYLNRHYWENRAASSNQLTSKSAPDDPRTSPGPQPSAPIYSSPIPTPVKTGNLSGPGVVQTNGLLQSGNDNNTVSESKSTFPGVPELTTPKQEEFLNALRASVEFFVNRMQSNSQRGRSIANDTTVQALFLTLHEMHPQLLQYKQAMEERRAYFEGLQDKITQLRDAREALDALRQEHAARRQLEEQEAARLRQLQMMQKLEVMRQQKRDTLEYRRRLAMEQTMQYQQQYQLPPQSMQHSMDPVTGMPITMPLGPYPGGYQIPNPSYSMAGPTQGMYIPPTAYGSGQGVMSNMPQYYPGQPQSHSQQPNPFYGVPATNQPQIHPGAYPSHPAGPYSMQQMEASLPAPQAGTDPSSMYPLTAAAHPPGQHPSANTIAAEDPSTVQPPSYSQLPDRPAEDSQPAPSTGNYPGTGYPQPQASSLEGQLISFD</sequence>
<dbReference type="PANTHER" id="PTHR46275">
    <property type="entry name" value="HEPATOCYTE GROWTH FACTOR-REGULATED TYROSINE KINASE SUBSTRATE"/>
    <property type="match status" value="1"/>
</dbReference>
<dbReference type="PROSITE" id="PS50330">
    <property type="entry name" value="UIM"/>
    <property type="match status" value="1"/>
</dbReference>
<keyword evidence="7" id="KW-0862">Zinc</keyword>
<evidence type="ECO:0000256" key="5">
    <source>
        <dbReference type="ARBA" id="ARBA00022723"/>
    </source>
</evidence>
<dbReference type="InterPro" id="IPR000306">
    <property type="entry name" value="Znf_FYVE"/>
</dbReference>
<keyword evidence="6 8" id="KW-0863">Zinc-finger</keyword>
<dbReference type="GO" id="GO:0031623">
    <property type="term" value="P:receptor internalization"/>
    <property type="evidence" value="ECO:0007669"/>
    <property type="project" value="TreeGrafter"/>
</dbReference>
<evidence type="ECO:0000313" key="14">
    <source>
        <dbReference type="Proteomes" id="UP000308267"/>
    </source>
</evidence>
<dbReference type="Pfam" id="PF00790">
    <property type="entry name" value="VHS"/>
    <property type="match status" value="1"/>
</dbReference>
<dbReference type="Gene3D" id="1.25.40.90">
    <property type="match status" value="1"/>
</dbReference>
<keyword evidence="9" id="KW-0175">Coiled coil</keyword>
<evidence type="ECO:0000256" key="3">
    <source>
        <dbReference type="ARBA" id="ARBA00022490"/>
    </source>
</evidence>
<evidence type="ECO:0000256" key="6">
    <source>
        <dbReference type="ARBA" id="ARBA00022771"/>
    </source>
</evidence>
<dbReference type="SMART" id="SM00288">
    <property type="entry name" value="VHS"/>
    <property type="match status" value="1"/>
</dbReference>
<evidence type="ECO:0000313" key="13">
    <source>
        <dbReference type="EMBL" id="TGZ68904.1"/>
    </source>
</evidence>
<dbReference type="InterPro" id="IPR017073">
    <property type="entry name" value="HGS/VPS27"/>
</dbReference>
<dbReference type="SMART" id="SM00064">
    <property type="entry name" value="FYVE"/>
    <property type="match status" value="1"/>
</dbReference>
<dbReference type="PANTHER" id="PTHR46275:SF1">
    <property type="entry name" value="HEPATOCYTE GROWTH FACTOR-REGULATED TYROSINE KINASE SUBSTRATE"/>
    <property type="match status" value="1"/>
</dbReference>
<dbReference type="SUPFAM" id="SSF57903">
    <property type="entry name" value="FYVE/PHD zinc finger"/>
    <property type="match status" value="1"/>
</dbReference>
<evidence type="ECO:0000256" key="8">
    <source>
        <dbReference type="PROSITE-ProRule" id="PRU00091"/>
    </source>
</evidence>
<evidence type="ECO:0000256" key="4">
    <source>
        <dbReference type="ARBA" id="ARBA00022553"/>
    </source>
</evidence>
<dbReference type="InterPro" id="IPR003903">
    <property type="entry name" value="UIM_dom"/>
</dbReference>
<dbReference type="CDD" id="cd03569">
    <property type="entry name" value="VHS_Hrs"/>
    <property type="match status" value="1"/>
</dbReference>
<dbReference type="OrthoDB" id="957735at2759"/>
<dbReference type="STRING" id="147828.A0A4V3SFK8"/>
<feature type="compositionally biased region" description="Basic and acidic residues" evidence="10">
    <location>
        <begin position="271"/>
        <end position="280"/>
    </location>
</feature>
<dbReference type="InterPro" id="IPR024641">
    <property type="entry name" value="HRS_helical"/>
</dbReference>
<feature type="compositionally biased region" description="Polar residues" evidence="10">
    <location>
        <begin position="613"/>
        <end position="629"/>
    </location>
</feature>
<evidence type="ECO:0000256" key="1">
    <source>
        <dbReference type="ARBA" id="ARBA00004496"/>
    </source>
</evidence>
<dbReference type="PROSITE" id="PS50179">
    <property type="entry name" value="VHS"/>
    <property type="match status" value="1"/>
</dbReference>
<comment type="caution">
    <text evidence="13">The sequence shown here is derived from an EMBL/GenBank/DDBJ whole genome shotgun (WGS) entry which is preliminary data.</text>
</comment>
<feature type="coiled-coil region" evidence="9">
    <location>
        <begin position="474"/>
        <end position="515"/>
    </location>
</feature>
<dbReference type="PROSITE" id="PS50178">
    <property type="entry name" value="ZF_FYVE"/>
    <property type="match status" value="1"/>
</dbReference>
<dbReference type="CDD" id="cd21387">
    <property type="entry name" value="GAT_Hrs"/>
    <property type="match status" value="1"/>
</dbReference>
<dbReference type="Pfam" id="PF01363">
    <property type="entry name" value="FYVE"/>
    <property type="match status" value="1"/>
</dbReference>
<dbReference type="Proteomes" id="UP000308267">
    <property type="component" value="Unassembled WGS sequence"/>
</dbReference>
<dbReference type="InterPro" id="IPR008942">
    <property type="entry name" value="ENTH_VHS"/>
</dbReference>
<dbReference type="GO" id="GO:0035091">
    <property type="term" value="F:phosphatidylinositol binding"/>
    <property type="evidence" value="ECO:0007669"/>
    <property type="project" value="InterPro"/>
</dbReference>
<feature type="compositionally biased region" description="Basic and acidic residues" evidence="10">
    <location>
        <begin position="222"/>
        <end position="257"/>
    </location>
</feature>
<dbReference type="GO" id="GO:0008270">
    <property type="term" value="F:zinc ion binding"/>
    <property type="evidence" value="ECO:0007669"/>
    <property type="project" value="UniProtKB-KW"/>
</dbReference>
<keyword evidence="4" id="KW-0597">Phosphoprotein</keyword>
<dbReference type="AlphaFoldDB" id="A0A4V3SFK8"/>
<comment type="subcellular location">
    <subcellularLocation>
        <location evidence="1">Cytoplasm</location>
    </subcellularLocation>
</comment>